<comment type="caution">
    <text evidence="2">The sequence shown here is derived from an EMBL/GenBank/DDBJ whole genome shotgun (WGS) entry which is preliminary data.</text>
</comment>
<evidence type="ECO:0000256" key="1">
    <source>
        <dbReference type="SAM" id="MobiDB-lite"/>
    </source>
</evidence>
<accession>A0A9P5ZRD8</accession>
<name>A0A9P5ZRD8_PLEER</name>
<evidence type="ECO:0000313" key="3">
    <source>
        <dbReference type="Proteomes" id="UP000807025"/>
    </source>
</evidence>
<proteinExistence type="predicted"/>
<dbReference type="Proteomes" id="UP000807025">
    <property type="component" value="Unassembled WGS sequence"/>
</dbReference>
<keyword evidence="3" id="KW-1185">Reference proteome</keyword>
<dbReference type="OrthoDB" id="3033618at2759"/>
<dbReference type="AlphaFoldDB" id="A0A9P5ZRD8"/>
<dbReference type="EMBL" id="MU154604">
    <property type="protein sequence ID" value="KAF9492281.1"/>
    <property type="molecule type" value="Genomic_DNA"/>
</dbReference>
<reference evidence="2" key="1">
    <citation type="submission" date="2020-11" db="EMBL/GenBank/DDBJ databases">
        <authorList>
            <consortium name="DOE Joint Genome Institute"/>
            <person name="Ahrendt S."/>
            <person name="Riley R."/>
            <person name="Andreopoulos W."/>
            <person name="Labutti K."/>
            <person name="Pangilinan J."/>
            <person name="Ruiz-Duenas F.J."/>
            <person name="Barrasa J.M."/>
            <person name="Sanchez-Garcia M."/>
            <person name="Camarero S."/>
            <person name="Miyauchi S."/>
            <person name="Serrano A."/>
            <person name="Linde D."/>
            <person name="Babiker R."/>
            <person name="Drula E."/>
            <person name="Ayuso-Fernandez I."/>
            <person name="Pacheco R."/>
            <person name="Padilla G."/>
            <person name="Ferreira P."/>
            <person name="Barriuso J."/>
            <person name="Kellner H."/>
            <person name="Castanera R."/>
            <person name="Alfaro M."/>
            <person name="Ramirez L."/>
            <person name="Pisabarro A.G."/>
            <person name="Kuo A."/>
            <person name="Tritt A."/>
            <person name="Lipzen A."/>
            <person name="He G."/>
            <person name="Yan M."/>
            <person name="Ng V."/>
            <person name="Cullen D."/>
            <person name="Martin F."/>
            <person name="Rosso M.-N."/>
            <person name="Henrissat B."/>
            <person name="Hibbett D."/>
            <person name="Martinez A.T."/>
            <person name="Grigoriev I.V."/>
        </authorList>
    </citation>
    <scope>NUCLEOTIDE SEQUENCE</scope>
    <source>
        <strain evidence="2">ATCC 90797</strain>
    </source>
</reference>
<organism evidence="2 3">
    <name type="scientific">Pleurotus eryngii</name>
    <name type="common">Boletus of the steppes</name>
    <dbReference type="NCBI Taxonomy" id="5323"/>
    <lineage>
        <taxon>Eukaryota</taxon>
        <taxon>Fungi</taxon>
        <taxon>Dikarya</taxon>
        <taxon>Basidiomycota</taxon>
        <taxon>Agaricomycotina</taxon>
        <taxon>Agaricomycetes</taxon>
        <taxon>Agaricomycetidae</taxon>
        <taxon>Agaricales</taxon>
        <taxon>Pleurotineae</taxon>
        <taxon>Pleurotaceae</taxon>
        <taxon>Pleurotus</taxon>
    </lineage>
</organism>
<sequence length="289" mass="31483">MSGPLTIRCTQLNVNVNNYYVIPPAPPSSSVPKDDHPVQDDVDSFDWNGLNFDNLSFDFDEDDTSSTQFSVDEPFEGEDFTDSMGSAFTGLERMSTPFERQLVSETGRRGWRSASESATWSQTIIAPTPSYGYVTPLGKFLQEWNAPTYTYSRYHPYGTSKSPETNSSRTSSFLPLRRAVWRSVTHNSTWHAQISSAPDVDSESPWPQGQEAMFPAVSDVFSEAFTADFTWPCIPPGAISTYSSLAGALGYSPAYSSPSVGSPSSQSSSSPGLDSWDDSGDSGQTSTPA</sequence>
<feature type="region of interest" description="Disordered" evidence="1">
    <location>
        <begin position="255"/>
        <end position="289"/>
    </location>
</feature>
<gene>
    <name evidence="2" type="ORF">BDN71DRAFT_1509636</name>
</gene>
<protein>
    <submittedName>
        <fullName evidence="2">Uncharacterized protein</fullName>
    </submittedName>
</protein>
<feature type="compositionally biased region" description="Low complexity" evidence="1">
    <location>
        <begin position="255"/>
        <end position="274"/>
    </location>
</feature>
<evidence type="ECO:0000313" key="2">
    <source>
        <dbReference type="EMBL" id="KAF9492281.1"/>
    </source>
</evidence>